<dbReference type="EMBL" id="CABVLU010000004">
    <property type="protein sequence ID" value="VVT56306.1"/>
    <property type="molecule type" value="Genomic_DNA"/>
</dbReference>
<proteinExistence type="predicted"/>
<dbReference type="SUPFAM" id="SSF64356">
    <property type="entry name" value="SNARE-like"/>
    <property type="match status" value="1"/>
</dbReference>
<dbReference type="GO" id="GO:0006888">
    <property type="term" value="P:endoplasmic reticulum to Golgi vesicle-mediated transport"/>
    <property type="evidence" value="ECO:0007669"/>
    <property type="project" value="InterPro"/>
</dbReference>
<accession>A0A5E8C550</accession>
<sequence length="179" mass="19489">MSYYFAMMGTNDSPIYELEFGTFRQGGDGIARFPPEMRELNPFVVHSALDVVEDVQWASNQLYLKVVDNHYGYMISAMCTAGNIRFMLLHKSGSAGSASGPTGSSVVGSSGSSSGSGSLIGSSSSSSSASHNEEPIRQFFFDAYELYVKTLLSPFYSLNQPISSPIFDQKIRALAKKYL</sequence>
<dbReference type="PANTHER" id="PTHR12403">
    <property type="entry name" value="TRAFFICKING PROTEIN PARTICLE COMPLEX SUBUNIT 2"/>
    <property type="match status" value="1"/>
</dbReference>
<evidence type="ECO:0008006" key="3">
    <source>
        <dbReference type="Google" id="ProtNLM"/>
    </source>
</evidence>
<evidence type="ECO:0000313" key="2">
    <source>
        <dbReference type="Proteomes" id="UP000398389"/>
    </source>
</evidence>
<dbReference type="Pfam" id="PF04628">
    <property type="entry name" value="Sedlin_N"/>
    <property type="match status" value="1"/>
</dbReference>
<dbReference type="Proteomes" id="UP000398389">
    <property type="component" value="Unassembled WGS sequence"/>
</dbReference>
<keyword evidence="2" id="KW-1185">Reference proteome</keyword>
<dbReference type="CDD" id="cd14825">
    <property type="entry name" value="TRAPPC2_sedlin"/>
    <property type="match status" value="1"/>
</dbReference>
<dbReference type="AlphaFoldDB" id="A0A5E8C550"/>
<organism evidence="1 2">
    <name type="scientific">Magnusiomyces paraingens</name>
    <dbReference type="NCBI Taxonomy" id="2606893"/>
    <lineage>
        <taxon>Eukaryota</taxon>
        <taxon>Fungi</taxon>
        <taxon>Dikarya</taxon>
        <taxon>Ascomycota</taxon>
        <taxon>Saccharomycotina</taxon>
        <taxon>Dipodascomycetes</taxon>
        <taxon>Dipodascales</taxon>
        <taxon>Dipodascaceae</taxon>
        <taxon>Magnusiomyces</taxon>
    </lineage>
</organism>
<dbReference type="InterPro" id="IPR011012">
    <property type="entry name" value="Longin-like_dom_sf"/>
</dbReference>
<dbReference type="InterPro" id="IPR006722">
    <property type="entry name" value="Sedlin"/>
</dbReference>
<evidence type="ECO:0000313" key="1">
    <source>
        <dbReference type="EMBL" id="VVT56306.1"/>
    </source>
</evidence>
<dbReference type="GO" id="GO:0005737">
    <property type="term" value="C:cytoplasm"/>
    <property type="evidence" value="ECO:0007669"/>
    <property type="project" value="GOC"/>
</dbReference>
<dbReference type="GeneID" id="43583765"/>
<name>A0A5E8C550_9ASCO</name>
<reference evidence="1 2" key="1">
    <citation type="submission" date="2019-09" db="EMBL/GenBank/DDBJ databases">
        <authorList>
            <person name="Brejova B."/>
        </authorList>
    </citation>
    <scope>NUCLEOTIDE SEQUENCE [LARGE SCALE GENOMIC DNA]</scope>
</reference>
<gene>
    <name evidence="1" type="ORF">SAPINGB_P004950</name>
</gene>
<protein>
    <recommendedName>
        <fullName evidence="3">Trafficking protein particle complex subunit</fullName>
    </recommendedName>
</protein>
<dbReference type="Gene3D" id="3.30.450.70">
    <property type="match status" value="1"/>
</dbReference>
<dbReference type="OrthoDB" id="10252102at2759"/>
<dbReference type="RefSeq" id="XP_031855556.1">
    <property type="nucleotide sequence ID" value="XM_031999665.1"/>
</dbReference>